<keyword evidence="5" id="KW-0051">Antiviral defense</keyword>
<evidence type="ECO:0000256" key="4">
    <source>
        <dbReference type="ARBA" id="ARBA00022884"/>
    </source>
</evidence>
<dbReference type="NCBIfam" id="TIGR01899">
    <property type="entry name" value="cas_TM1807_csm5"/>
    <property type="match status" value="1"/>
</dbReference>
<dbReference type="eggNOG" id="COG1332">
    <property type="taxonomic scope" value="Bacteria"/>
</dbReference>
<dbReference type="InterPro" id="IPR010173">
    <property type="entry name" value="CRISPR-assoc_Csm5"/>
</dbReference>
<proteinExistence type="inferred from homology"/>
<dbReference type="AlphaFoldDB" id="F7YTN1"/>
<protein>
    <recommendedName>
        <fullName evidence="3">CRISPR system Cms protein Csm5</fullName>
    </recommendedName>
    <alternativeName>
        <fullName evidence="6">CRISPR type III A-associated protein Csm5</fullName>
    </alternativeName>
</protein>
<dbReference type="PATRIC" id="fig|688269.3.peg.1215"/>
<feature type="domain" description="CRISPR type III-associated protein" evidence="7">
    <location>
        <begin position="9"/>
        <end position="317"/>
    </location>
</feature>
<name>F7YTN1_9THEM</name>
<dbReference type="PANTHER" id="PTHR38007:SF1">
    <property type="entry name" value="CRISPR SYSTEM CMS PROTEIN CSM5"/>
    <property type="match status" value="1"/>
</dbReference>
<dbReference type="KEGG" id="tta:Theth_1181"/>
<comment type="function">
    <text evidence="1">This subunit might be involved in maturation of a crRNA intermediate to its mature form.</text>
</comment>
<keyword evidence="9" id="KW-1185">Reference proteome</keyword>
<dbReference type="PANTHER" id="PTHR38007">
    <property type="entry name" value="CRISPR SYSTEM CMS PROTEIN CSM5"/>
    <property type="match status" value="1"/>
</dbReference>
<evidence type="ECO:0000256" key="6">
    <source>
        <dbReference type="ARBA" id="ARBA00031720"/>
    </source>
</evidence>
<reference evidence="8 9" key="1">
    <citation type="submission" date="2010-11" db="EMBL/GenBank/DDBJ databases">
        <title>The complete genome of Thermotoga thermarum DSM 5069.</title>
        <authorList>
            <consortium name="US DOE Joint Genome Institute (JGI-PGF)"/>
            <person name="Lucas S."/>
            <person name="Copeland A."/>
            <person name="Lapidus A."/>
            <person name="Bruce D."/>
            <person name="Goodwin L."/>
            <person name="Pitluck S."/>
            <person name="Kyrpides N."/>
            <person name="Mavromatis K."/>
            <person name="Ivanova N."/>
            <person name="Zeytun A."/>
            <person name="Brettin T."/>
            <person name="Detter J.C."/>
            <person name="Tapia R."/>
            <person name="Han C."/>
            <person name="Land M."/>
            <person name="Hauser L."/>
            <person name="Markowitz V."/>
            <person name="Cheng J.-F."/>
            <person name="Hugenholtz P."/>
            <person name="Woyke T."/>
            <person name="Wu D."/>
            <person name="Spring S."/>
            <person name="Schroeder M."/>
            <person name="Brambilla E."/>
            <person name="Klenk H.-P."/>
            <person name="Eisen J.A."/>
        </authorList>
    </citation>
    <scope>NUCLEOTIDE SEQUENCE [LARGE SCALE GENOMIC DNA]</scope>
    <source>
        <strain evidence="8 9">DSM 5069</strain>
    </source>
</reference>
<dbReference type="HOGENOM" id="CLU_036878_3_0_0"/>
<sequence>MITHSKTYEITVLTPLFICSDLRDKLTEIDFFLENGKIVVIDFDKLLSLTKNNERLLDEILLGLEGSVASFDLKRILQKYQIKVEQCKRYAMNFRGTFPSGTRKEIACFVKTAGKVYIPGSSLKGAIRSFITKALQKKFIALYDNEIARVKTNDKISDAGVERQVFGDPYASVFKYLQISDSNPISPENLEVFEVKILNICNGRAKWYAKPQNVENPKDALSNFVEGLPSKMSVTGSIKIDPQFVEKLKEKVEVQVDDPVKFLAKLINHAAKHYIENEMNFYKKYGIYEIADLYQKILDNMPKLRENEFILQVGFSTGYLSKTVGMLLKPDSLKRVAEIAYRNAKPELFPKTRRIVFNNGKILAIPGWIRVKIM</sequence>
<dbReference type="Proteomes" id="UP000006804">
    <property type="component" value="Chromosome"/>
</dbReference>
<organism evidence="8 9">
    <name type="scientific">Pseudothermotoga thermarum DSM 5069</name>
    <dbReference type="NCBI Taxonomy" id="688269"/>
    <lineage>
        <taxon>Bacteria</taxon>
        <taxon>Thermotogati</taxon>
        <taxon>Thermotogota</taxon>
        <taxon>Thermotogae</taxon>
        <taxon>Thermotogales</taxon>
        <taxon>Thermotogaceae</taxon>
        <taxon>Pseudothermotoga</taxon>
    </lineage>
</organism>
<dbReference type="OrthoDB" id="24360at2"/>
<dbReference type="RefSeq" id="WP_013932472.1">
    <property type="nucleotide sequence ID" value="NC_015707.1"/>
</dbReference>
<dbReference type="GO" id="GO:0003723">
    <property type="term" value="F:RNA binding"/>
    <property type="evidence" value="ECO:0007669"/>
    <property type="project" value="UniProtKB-KW"/>
</dbReference>
<dbReference type="GO" id="GO:0051607">
    <property type="term" value="P:defense response to virus"/>
    <property type="evidence" value="ECO:0007669"/>
    <property type="project" value="UniProtKB-KW"/>
</dbReference>
<evidence type="ECO:0000313" key="8">
    <source>
        <dbReference type="EMBL" id="AEH51253.1"/>
    </source>
</evidence>
<evidence type="ECO:0000256" key="5">
    <source>
        <dbReference type="ARBA" id="ARBA00023118"/>
    </source>
</evidence>
<evidence type="ECO:0000313" key="9">
    <source>
        <dbReference type="Proteomes" id="UP000006804"/>
    </source>
</evidence>
<dbReference type="EMBL" id="CP002351">
    <property type="protein sequence ID" value="AEH51253.1"/>
    <property type="molecule type" value="Genomic_DNA"/>
</dbReference>
<dbReference type="InterPro" id="IPR005537">
    <property type="entry name" value="RAMP_III_fam"/>
</dbReference>
<dbReference type="STRING" id="688269.Theth_1181"/>
<evidence type="ECO:0000256" key="2">
    <source>
        <dbReference type="ARBA" id="ARBA00006680"/>
    </source>
</evidence>
<comment type="similarity">
    <text evidence="2">Belongs to the CRISPR-associated Csm5 family.</text>
</comment>
<dbReference type="Pfam" id="PF03787">
    <property type="entry name" value="RAMPs"/>
    <property type="match status" value="1"/>
</dbReference>
<evidence type="ECO:0000256" key="1">
    <source>
        <dbReference type="ARBA" id="ARBA00003088"/>
    </source>
</evidence>
<gene>
    <name evidence="8" type="ORF">Theth_1181</name>
</gene>
<evidence type="ECO:0000259" key="7">
    <source>
        <dbReference type="Pfam" id="PF03787"/>
    </source>
</evidence>
<keyword evidence="4" id="KW-0694">RNA-binding</keyword>
<evidence type="ECO:0000256" key="3">
    <source>
        <dbReference type="ARBA" id="ARBA00016113"/>
    </source>
</evidence>
<accession>F7YTN1</accession>